<sequence>MQVQINEECKITVKNDSDEILKTIYDNTIVKGININYLVVDGLPVYNNFPQFIDNNVKVIKKIQVITQSIPNLIKSTLFRTETYIKELLKTLESFIDKHEEMTKNSAQEFTNILIEDIYLIQQTQIYINALVSEEDTIRKYSLWKIYTTQVKKLSELGISLEKAKDKNIEFIQIFKDILNVLEEIKRAAEFIGSYIVLCG</sequence>
<proteinExistence type="predicted"/>
<dbReference type="RefSeq" id="WP_113919331.1">
    <property type="nucleotide sequence ID" value="NZ_QNRX01000001.1"/>
</dbReference>
<organism evidence="1 2">
    <name type="scientific">Alkalibaculum bacchi</name>
    <dbReference type="NCBI Taxonomy" id="645887"/>
    <lineage>
        <taxon>Bacteria</taxon>
        <taxon>Bacillati</taxon>
        <taxon>Bacillota</taxon>
        <taxon>Clostridia</taxon>
        <taxon>Eubacteriales</taxon>
        <taxon>Eubacteriaceae</taxon>
        <taxon>Alkalibaculum</taxon>
    </lineage>
</organism>
<evidence type="ECO:0000313" key="1">
    <source>
        <dbReference type="EMBL" id="RBP70121.1"/>
    </source>
</evidence>
<dbReference type="EMBL" id="QNRX01000001">
    <property type="protein sequence ID" value="RBP70121.1"/>
    <property type="molecule type" value="Genomic_DNA"/>
</dbReference>
<comment type="caution">
    <text evidence="1">The sequence shown here is derived from an EMBL/GenBank/DDBJ whole genome shotgun (WGS) entry which is preliminary data.</text>
</comment>
<keyword evidence="2" id="KW-1185">Reference proteome</keyword>
<evidence type="ECO:0000313" key="2">
    <source>
        <dbReference type="Proteomes" id="UP000253490"/>
    </source>
</evidence>
<dbReference type="AlphaFoldDB" id="A0A366IFJ2"/>
<gene>
    <name evidence="1" type="ORF">DES36_101176</name>
</gene>
<accession>A0A366IFJ2</accession>
<protein>
    <submittedName>
        <fullName evidence="1">Uncharacterized protein</fullName>
    </submittedName>
</protein>
<dbReference type="Proteomes" id="UP000253490">
    <property type="component" value="Unassembled WGS sequence"/>
</dbReference>
<reference evidence="1 2" key="1">
    <citation type="submission" date="2018-06" db="EMBL/GenBank/DDBJ databases">
        <title>Genomic Encyclopedia of Type Strains, Phase IV (KMG-IV): sequencing the most valuable type-strain genomes for metagenomic binning, comparative biology and taxonomic classification.</title>
        <authorList>
            <person name="Goeker M."/>
        </authorList>
    </citation>
    <scope>NUCLEOTIDE SEQUENCE [LARGE SCALE GENOMIC DNA]</scope>
    <source>
        <strain evidence="1 2">DSM 22112</strain>
    </source>
</reference>
<name>A0A366IFJ2_9FIRM</name>